<sequence>MSNTEPTTDSTDANEIAVETPQRGTLDYLSRIDRLLAALEVDDGRRRRRYSYSSSSSNSTAFSEDGIYEDESQPTVIGVKDCDWEHFVNRFDPDEPVFSIEVLVAGTNLGDQIAVEDKKRSPRGRVTRPGPAQVHRLAINEKWDRMIRIQSPNLLSVFSRVTGYDWGTQPYTFARPYVDLVSYHDKFKEALQQMEAEEPSSPALDELRCYVEFAERRVLPNYTRIREATSSERPGILFDDLWYLFNPGDLVFVPGKTMIDAAKGATESRRHRPGPPPDPTLFSAIREAPWHQRIWRVLYTQPPAPESQISSVGRSTMDDFPGGGSNGFSIFCYYLDHDGESYGAVVKMFTIRAYQGEKDIRELDLHPLRFVENHASLFQESKETGEAFAAALQRKHMLAHGWTCTTDPMAVPVQVLGSMSHMIVPEFAEGEAIIDLKETYKTCPDFQNALADHLLLDFCPRSVVISPHHIKVWDDPRRTECVKVYRDTLRTSNECEARQLATELRRVPYLRAITRPQQPPEGDDLALLTSRIFVYALRLRRFVPISVTDLKPIPELLANPFQDLQLPDSHKRVIQATVDGHLKRQAVERQIQSSKAEEIRTQDFIAGKGRGLLVMLHGEPGVGKTATAEAVAKSTRRPLFPISCTDLASRVRGTLENELDEVFRLAHMWDCILLMDEADVFLSSRTSSSIGEDAMVSVFLRKLEYYNGILFLTTNRVGKVDQAISSRIHLILHYKRLGLSATQEIFAVNIRNLEEMERQESQTTGQPQLYIVKPEVLQFATDHYNKHPKGKGAWNGRQIRNAFLVAASLARYETAGMEGRQAQLCYRHFEEVEKITREYNQFRARVLGGDDSRKARLLEERDDDYEGEEDYGSTRPAVSPSPSALSGYQPPRAHHIASNSGVPLQWTPMPATSRIQVGVQPEWAMGHNQAGFAGAIPVIRPVPQQQPASWQELGGISTGTLPVQGLNQAPQAYSIGGAGQGNYLPLRTASSGITGQGPGQPSPSGAGESQGGISSGTQSSFRAGSEGLGTQ</sequence>
<dbReference type="AlphaFoldDB" id="A0AA39WYR6"/>
<dbReference type="Pfam" id="PF00004">
    <property type="entry name" value="AAA"/>
    <property type="match status" value="1"/>
</dbReference>
<proteinExistence type="predicted"/>
<dbReference type="Pfam" id="PF23232">
    <property type="entry name" value="AAA_lid_13"/>
    <property type="match status" value="1"/>
</dbReference>
<evidence type="ECO:0000259" key="2">
    <source>
        <dbReference type="SMART" id="SM00382"/>
    </source>
</evidence>
<keyword evidence="4" id="KW-1185">Reference proteome</keyword>
<dbReference type="PANTHER" id="PTHR46411">
    <property type="entry name" value="FAMILY ATPASE, PUTATIVE-RELATED"/>
    <property type="match status" value="1"/>
</dbReference>
<gene>
    <name evidence="3" type="ORF">B0T14DRAFT_565416</name>
</gene>
<dbReference type="SUPFAM" id="SSF52540">
    <property type="entry name" value="P-loop containing nucleoside triphosphate hydrolases"/>
    <property type="match status" value="1"/>
</dbReference>
<dbReference type="GO" id="GO:0005524">
    <property type="term" value="F:ATP binding"/>
    <property type="evidence" value="ECO:0007669"/>
    <property type="project" value="InterPro"/>
</dbReference>
<feature type="region of interest" description="Disordered" evidence="1">
    <location>
        <begin position="1"/>
        <end position="22"/>
    </location>
</feature>
<dbReference type="CDD" id="cd19481">
    <property type="entry name" value="RecA-like_protease"/>
    <property type="match status" value="1"/>
</dbReference>
<dbReference type="Pfam" id="PF22942">
    <property type="entry name" value="DUF7025"/>
    <property type="match status" value="1"/>
</dbReference>
<dbReference type="InterPro" id="IPR027417">
    <property type="entry name" value="P-loop_NTPase"/>
</dbReference>
<comment type="caution">
    <text evidence="3">The sequence shown here is derived from an EMBL/GenBank/DDBJ whole genome shotgun (WGS) entry which is preliminary data.</text>
</comment>
<feature type="domain" description="AAA+ ATPase" evidence="2">
    <location>
        <begin position="610"/>
        <end position="738"/>
    </location>
</feature>
<dbReference type="InterPro" id="IPR054289">
    <property type="entry name" value="DUF7025"/>
</dbReference>
<feature type="region of interest" description="Disordered" evidence="1">
    <location>
        <begin position="986"/>
        <end position="1031"/>
    </location>
</feature>
<reference evidence="3" key="1">
    <citation type="submission" date="2023-06" db="EMBL/GenBank/DDBJ databases">
        <title>Genome-scale phylogeny and comparative genomics of the fungal order Sordariales.</title>
        <authorList>
            <consortium name="Lawrence Berkeley National Laboratory"/>
            <person name="Hensen N."/>
            <person name="Bonometti L."/>
            <person name="Westerberg I."/>
            <person name="Brannstrom I.O."/>
            <person name="Guillou S."/>
            <person name="Cros-Aarteil S."/>
            <person name="Calhoun S."/>
            <person name="Haridas S."/>
            <person name="Kuo A."/>
            <person name="Mondo S."/>
            <person name="Pangilinan J."/>
            <person name="Riley R."/>
            <person name="Labutti K."/>
            <person name="Andreopoulos B."/>
            <person name="Lipzen A."/>
            <person name="Chen C."/>
            <person name="Yanf M."/>
            <person name="Daum C."/>
            <person name="Ng V."/>
            <person name="Clum A."/>
            <person name="Steindorff A."/>
            <person name="Ohm R."/>
            <person name="Martin F."/>
            <person name="Silar P."/>
            <person name="Natvig D."/>
            <person name="Lalanne C."/>
            <person name="Gautier V."/>
            <person name="Ament-Velasquez S.L."/>
            <person name="Kruys A."/>
            <person name="Hutchinson M.I."/>
            <person name="Powell A.J."/>
            <person name="Barry K."/>
            <person name="Miller A.N."/>
            <person name="Grigoriev I.V."/>
            <person name="Debuchy R."/>
            <person name="Gladieux P."/>
            <person name="Thoren M.H."/>
            <person name="Johannesson H."/>
        </authorList>
    </citation>
    <scope>NUCLEOTIDE SEQUENCE</scope>
    <source>
        <strain evidence="3">CBS 606.72</strain>
    </source>
</reference>
<accession>A0AA39WYR6</accession>
<protein>
    <recommendedName>
        <fullName evidence="2">AAA+ ATPase domain-containing protein</fullName>
    </recommendedName>
</protein>
<dbReference type="GO" id="GO:0016887">
    <property type="term" value="F:ATP hydrolysis activity"/>
    <property type="evidence" value="ECO:0007669"/>
    <property type="project" value="InterPro"/>
</dbReference>
<feature type="compositionally biased region" description="Acidic residues" evidence="1">
    <location>
        <begin position="860"/>
        <end position="871"/>
    </location>
</feature>
<evidence type="ECO:0000313" key="3">
    <source>
        <dbReference type="EMBL" id="KAK0624114.1"/>
    </source>
</evidence>
<feature type="region of interest" description="Disordered" evidence="1">
    <location>
        <begin position="857"/>
        <end position="905"/>
    </location>
</feature>
<dbReference type="EMBL" id="JAULSU010000003">
    <property type="protein sequence ID" value="KAK0624114.1"/>
    <property type="molecule type" value="Genomic_DNA"/>
</dbReference>
<dbReference type="InterPro" id="IPR056599">
    <property type="entry name" value="AAA_lid_fung"/>
</dbReference>
<dbReference type="SMART" id="SM00382">
    <property type="entry name" value="AAA"/>
    <property type="match status" value="1"/>
</dbReference>
<name>A0AA39WYR6_9PEZI</name>
<dbReference type="Proteomes" id="UP001175000">
    <property type="component" value="Unassembled WGS sequence"/>
</dbReference>
<feature type="region of interest" description="Disordered" evidence="1">
    <location>
        <begin position="48"/>
        <end position="67"/>
    </location>
</feature>
<evidence type="ECO:0000313" key="4">
    <source>
        <dbReference type="Proteomes" id="UP001175000"/>
    </source>
</evidence>
<evidence type="ECO:0000256" key="1">
    <source>
        <dbReference type="SAM" id="MobiDB-lite"/>
    </source>
</evidence>
<organism evidence="3 4">
    <name type="scientific">Immersiella caudata</name>
    <dbReference type="NCBI Taxonomy" id="314043"/>
    <lineage>
        <taxon>Eukaryota</taxon>
        <taxon>Fungi</taxon>
        <taxon>Dikarya</taxon>
        <taxon>Ascomycota</taxon>
        <taxon>Pezizomycotina</taxon>
        <taxon>Sordariomycetes</taxon>
        <taxon>Sordariomycetidae</taxon>
        <taxon>Sordariales</taxon>
        <taxon>Lasiosphaeriaceae</taxon>
        <taxon>Immersiella</taxon>
    </lineage>
</organism>
<dbReference type="InterPro" id="IPR003593">
    <property type="entry name" value="AAA+_ATPase"/>
</dbReference>
<feature type="compositionally biased region" description="Polar residues" evidence="1">
    <location>
        <begin position="1"/>
        <end position="13"/>
    </location>
</feature>
<dbReference type="InterPro" id="IPR003959">
    <property type="entry name" value="ATPase_AAA_core"/>
</dbReference>
<dbReference type="Gene3D" id="3.40.50.300">
    <property type="entry name" value="P-loop containing nucleotide triphosphate hydrolases"/>
    <property type="match status" value="1"/>
</dbReference>
<dbReference type="PANTHER" id="PTHR46411:SF3">
    <property type="entry name" value="AAA+ ATPASE DOMAIN-CONTAINING PROTEIN"/>
    <property type="match status" value="1"/>
</dbReference>